<dbReference type="EMBL" id="JAFLCK010000001">
    <property type="protein sequence ID" value="MBN8659060.1"/>
    <property type="molecule type" value="Genomic_DNA"/>
</dbReference>
<dbReference type="Proteomes" id="UP000664277">
    <property type="component" value="Unassembled WGS sequence"/>
</dbReference>
<evidence type="ECO:0000313" key="1">
    <source>
        <dbReference type="EMBL" id="MBN8659060.1"/>
    </source>
</evidence>
<gene>
    <name evidence="1" type="ORF">J0M35_01765</name>
</gene>
<reference evidence="1" key="1">
    <citation type="submission" date="2021-02" db="EMBL/GenBank/DDBJ databases">
        <title>Genome-Resolved Metagenomics of a Microbial Community Performing Photosynthetic Biological Nutrient Removal.</title>
        <authorList>
            <person name="Mcdaniel E.A."/>
        </authorList>
    </citation>
    <scope>NUCLEOTIDE SEQUENCE</scope>
    <source>
        <strain evidence="1">UWPOB_OBS1</strain>
    </source>
</reference>
<comment type="caution">
    <text evidence="1">The sequence shown here is derived from an EMBL/GenBank/DDBJ whole genome shotgun (WGS) entry which is preliminary data.</text>
</comment>
<dbReference type="AlphaFoldDB" id="A0A8J7TKR5"/>
<keyword evidence="1" id="KW-0223">Dioxygenase</keyword>
<dbReference type="Pfam" id="PF05721">
    <property type="entry name" value="PhyH"/>
    <property type="match status" value="1"/>
</dbReference>
<accession>A0A8J7TKR5</accession>
<protein>
    <submittedName>
        <fullName evidence="1">Phytanoyl-CoA dioxygenase family protein</fullName>
    </submittedName>
</protein>
<organism evidence="1 2">
    <name type="scientific">Candidatus Obscuribacter phosphatis</name>
    <dbReference type="NCBI Taxonomy" id="1906157"/>
    <lineage>
        <taxon>Bacteria</taxon>
        <taxon>Bacillati</taxon>
        <taxon>Candidatus Melainabacteria</taxon>
        <taxon>Candidatus Obscuribacterales</taxon>
        <taxon>Candidatus Obscuribacteraceae</taxon>
        <taxon>Candidatus Obscuribacter</taxon>
    </lineage>
</organism>
<proteinExistence type="predicted"/>
<dbReference type="SUPFAM" id="SSF51197">
    <property type="entry name" value="Clavaminate synthase-like"/>
    <property type="match status" value="1"/>
</dbReference>
<dbReference type="Gene3D" id="2.60.120.620">
    <property type="entry name" value="q2cbj1_9rhob like domain"/>
    <property type="match status" value="1"/>
</dbReference>
<dbReference type="InterPro" id="IPR008775">
    <property type="entry name" value="Phytyl_CoA_dOase-like"/>
</dbReference>
<name>A0A8J7TKR5_9BACT</name>
<dbReference type="GO" id="GO:0016706">
    <property type="term" value="F:2-oxoglutarate-dependent dioxygenase activity"/>
    <property type="evidence" value="ECO:0007669"/>
    <property type="project" value="UniProtKB-ARBA"/>
</dbReference>
<sequence>MVSLWIHLDACSEVDGPNKFIPGSHLAGILKPHLLGRLRHNRAPVVYPAEPGKIIAMRPLILHSSSIV</sequence>
<evidence type="ECO:0000313" key="2">
    <source>
        <dbReference type="Proteomes" id="UP000664277"/>
    </source>
</evidence>
<keyword evidence="1" id="KW-0560">Oxidoreductase</keyword>